<keyword evidence="1" id="KW-0472">Membrane</keyword>
<feature type="transmembrane region" description="Helical" evidence="1">
    <location>
        <begin position="12"/>
        <end position="35"/>
    </location>
</feature>
<protein>
    <submittedName>
        <fullName evidence="2">Uncharacterized protein</fullName>
    </submittedName>
</protein>
<comment type="caution">
    <text evidence="2">The sequence shown here is derived from an EMBL/GenBank/DDBJ whole genome shotgun (WGS) entry which is preliminary data.</text>
</comment>
<keyword evidence="1" id="KW-0812">Transmembrane</keyword>
<feature type="transmembrane region" description="Helical" evidence="1">
    <location>
        <begin position="72"/>
        <end position="93"/>
    </location>
</feature>
<gene>
    <name evidence="2" type="ORF">HY544_01910</name>
</gene>
<evidence type="ECO:0000313" key="2">
    <source>
        <dbReference type="EMBL" id="MBI4210241.1"/>
    </source>
</evidence>
<accession>A0A8T3YN00</accession>
<name>A0A8T3YN00_9ARCH</name>
<keyword evidence="1" id="KW-1133">Transmembrane helix</keyword>
<reference evidence="2" key="1">
    <citation type="submission" date="2020-07" db="EMBL/GenBank/DDBJ databases">
        <title>Huge and variable diversity of episymbiotic CPR bacteria and DPANN archaea in groundwater ecosystems.</title>
        <authorList>
            <person name="He C.Y."/>
            <person name="Keren R."/>
            <person name="Whittaker M."/>
            <person name="Farag I.F."/>
            <person name="Doudna J."/>
            <person name="Cate J.H.D."/>
            <person name="Banfield J.F."/>
        </authorList>
    </citation>
    <scope>NUCLEOTIDE SEQUENCE</scope>
    <source>
        <strain evidence="2">NC_groundwater_1296_Ag_S-0.2um_52_80</strain>
    </source>
</reference>
<sequence length="98" mass="11118">MLKDILKKQLDAYSGGPWLVYLHGFGAGLCALFVGIIKTDLLFLATGLFLIILGPLYCRLRKLQVDFNDEKFRIVLLNQIILAVIFYVAVLLFELSRL</sequence>
<organism evidence="2 3">
    <name type="scientific">Candidatus Iainarchaeum sp</name>
    <dbReference type="NCBI Taxonomy" id="3101447"/>
    <lineage>
        <taxon>Archaea</taxon>
        <taxon>Candidatus Iainarchaeota</taxon>
        <taxon>Candidatus Iainarchaeia</taxon>
        <taxon>Candidatus Iainarchaeales</taxon>
        <taxon>Candidatus Iainarchaeaceae</taxon>
        <taxon>Candidatus Iainarchaeum</taxon>
    </lineage>
</organism>
<dbReference type="Proteomes" id="UP000732298">
    <property type="component" value="Unassembled WGS sequence"/>
</dbReference>
<proteinExistence type="predicted"/>
<feature type="transmembrane region" description="Helical" evidence="1">
    <location>
        <begin position="41"/>
        <end position="60"/>
    </location>
</feature>
<dbReference type="AlphaFoldDB" id="A0A8T3YN00"/>
<evidence type="ECO:0000256" key="1">
    <source>
        <dbReference type="SAM" id="Phobius"/>
    </source>
</evidence>
<dbReference type="EMBL" id="JACQPB010000025">
    <property type="protein sequence ID" value="MBI4210241.1"/>
    <property type="molecule type" value="Genomic_DNA"/>
</dbReference>
<evidence type="ECO:0000313" key="3">
    <source>
        <dbReference type="Proteomes" id="UP000732298"/>
    </source>
</evidence>